<reference evidence="3" key="2">
    <citation type="submission" date="2020-09" db="EMBL/GenBank/DDBJ databases">
        <authorList>
            <person name="Sun Q."/>
            <person name="Kim S."/>
        </authorList>
    </citation>
    <scope>NUCLEOTIDE SEQUENCE</scope>
    <source>
        <strain evidence="3">KCTC 23077</strain>
    </source>
</reference>
<dbReference type="SUPFAM" id="SSF81901">
    <property type="entry name" value="HCP-like"/>
    <property type="match status" value="1"/>
</dbReference>
<dbReference type="SMART" id="SM00671">
    <property type="entry name" value="SEL1"/>
    <property type="match status" value="1"/>
</dbReference>
<protein>
    <recommendedName>
        <fullName evidence="5">Sel1 repeat family protein</fullName>
    </recommendedName>
</protein>
<feature type="chain" id="PRO_5037869798" description="Sel1 repeat family protein" evidence="2">
    <location>
        <begin position="25"/>
        <end position="247"/>
    </location>
</feature>
<proteinExistence type="predicted"/>
<keyword evidence="4" id="KW-1185">Reference proteome</keyword>
<keyword evidence="2" id="KW-0732">Signal</keyword>
<name>A0A918WB16_9GAMM</name>
<organism evidence="3 4">
    <name type="scientific">Cognatilysobacter bugurensis</name>
    <dbReference type="NCBI Taxonomy" id="543356"/>
    <lineage>
        <taxon>Bacteria</taxon>
        <taxon>Pseudomonadati</taxon>
        <taxon>Pseudomonadota</taxon>
        <taxon>Gammaproteobacteria</taxon>
        <taxon>Lysobacterales</taxon>
        <taxon>Lysobacteraceae</taxon>
        <taxon>Cognatilysobacter</taxon>
    </lineage>
</organism>
<evidence type="ECO:0000313" key="4">
    <source>
        <dbReference type="Proteomes" id="UP000646426"/>
    </source>
</evidence>
<dbReference type="EMBL" id="BMYD01000005">
    <property type="protein sequence ID" value="GHA88068.1"/>
    <property type="molecule type" value="Genomic_DNA"/>
</dbReference>
<sequence length="247" mass="27335">MKHALAVCVLMSVTFGSGMSAASAKERIHLDLETYQTAISHAAGHPNERSRWHGLWAYSNGRHAEAREYFERAAYFGDKPSQYLLSVMHQSGEGGPSDPVLAYIWADLAAERGTSEPLLAYREQLWAKLSPEEQKRVTEAGPAVYERYGDAVAMRRTEHQIARFSRSKTGSRAGGDSGIMSVSFGGGQPPPRLDCPQRGNKPDSAMSQNDFYARARTNFADYWKQQDVALRAVLVGNVKVGKVQRAR</sequence>
<evidence type="ECO:0000256" key="1">
    <source>
        <dbReference type="SAM" id="MobiDB-lite"/>
    </source>
</evidence>
<dbReference type="Proteomes" id="UP000646426">
    <property type="component" value="Unassembled WGS sequence"/>
</dbReference>
<gene>
    <name evidence="3" type="ORF">GCM10007067_27630</name>
</gene>
<dbReference type="Gene3D" id="1.25.40.10">
    <property type="entry name" value="Tetratricopeptide repeat domain"/>
    <property type="match status" value="1"/>
</dbReference>
<dbReference type="AlphaFoldDB" id="A0A918WB16"/>
<accession>A0A918WB16</accession>
<evidence type="ECO:0008006" key="5">
    <source>
        <dbReference type="Google" id="ProtNLM"/>
    </source>
</evidence>
<dbReference type="RefSeq" id="WP_189457643.1">
    <property type="nucleotide sequence ID" value="NZ_BMYD01000005.1"/>
</dbReference>
<dbReference type="Pfam" id="PF08238">
    <property type="entry name" value="Sel1"/>
    <property type="match status" value="2"/>
</dbReference>
<evidence type="ECO:0000256" key="2">
    <source>
        <dbReference type="SAM" id="SignalP"/>
    </source>
</evidence>
<reference evidence="3" key="1">
    <citation type="journal article" date="2014" name="Int. J. Syst. Evol. Microbiol.">
        <title>Complete genome sequence of Corynebacterium casei LMG S-19264T (=DSM 44701T), isolated from a smear-ripened cheese.</title>
        <authorList>
            <consortium name="US DOE Joint Genome Institute (JGI-PGF)"/>
            <person name="Walter F."/>
            <person name="Albersmeier A."/>
            <person name="Kalinowski J."/>
            <person name="Ruckert C."/>
        </authorList>
    </citation>
    <scope>NUCLEOTIDE SEQUENCE</scope>
    <source>
        <strain evidence="3">KCTC 23077</strain>
    </source>
</reference>
<dbReference type="InterPro" id="IPR011990">
    <property type="entry name" value="TPR-like_helical_dom_sf"/>
</dbReference>
<feature type="region of interest" description="Disordered" evidence="1">
    <location>
        <begin position="165"/>
        <end position="206"/>
    </location>
</feature>
<feature type="signal peptide" evidence="2">
    <location>
        <begin position="1"/>
        <end position="24"/>
    </location>
</feature>
<evidence type="ECO:0000313" key="3">
    <source>
        <dbReference type="EMBL" id="GHA88068.1"/>
    </source>
</evidence>
<dbReference type="InterPro" id="IPR006597">
    <property type="entry name" value="Sel1-like"/>
</dbReference>
<comment type="caution">
    <text evidence="3">The sequence shown here is derived from an EMBL/GenBank/DDBJ whole genome shotgun (WGS) entry which is preliminary data.</text>
</comment>